<evidence type="ECO:0000256" key="5">
    <source>
        <dbReference type="ARBA" id="ARBA00023180"/>
    </source>
</evidence>
<feature type="transmembrane region" description="Helical" evidence="6">
    <location>
        <begin position="412"/>
        <end position="434"/>
    </location>
</feature>
<dbReference type="PANTHER" id="PTHR11567">
    <property type="entry name" value="ACID PHOSPHATASE-RELATED"/>
    <property type="match status" value="1"/>
</dbReference>
<feature type="signal peptide" evidence="7">
    <location>
        <begin position="1"/>
        <end position="16"/>
    </location>
</feature>
<evidence type="ECO:0000256" key="4">
    <source>
        <dbReference type="ARBA" id="ARBA00023157"/>
    </source>
</evidence>
<keyword evidence="5" id="KW-0325">Glycoprotein</keyword>
<organism evidence="8 9">
    <name type="scientific">Paramecium octaurelia</name>
    <dbReference type="NCBI Taxonomy" id="43137"/>
    <lineage>
        <taxon>Eukaryota</taxon>
        <taxon>Sar</taxon>
        <taxon>Alveolata</taxon>
        <taxon>Ciliophora</taxon>
        <taxon>Intramacronucleata</taxon>
        <taxon>Oligohymenophorea</taxon>
        <taxon>Peniculida</taxon>
        <taxon>Parameciidae</taxon>
        <taxon>Paramecium</taxon>
    </lineage>
</organism>
<dbReference type="OrthoDB" id="295170at2759"/>
<protein>
    <recommendedName>
        <fullName evidence="10">Acid phosphatase</fullName>
    </recommendedName>
</protein>
<dbReference type="PROSITE" id="PS00616">
    <property type="entry name" value="HIS_ACID_PHOSPHAT_1"/>
    <property type="match status" value="1"/>
</dbReference>
<proteinExistence type="predicted"/>
<gene>
    <name evidence="8" type="ORF">POCTA_138.1.T0600170</name>
</gene>
<evidence type="ECO:0000256" key="2">
    <source>
        <dbReference type="ARBA" id="ARBA00022729"/>
    </source>
</evidence>
<accession>A0A8S1V983</accession>
<evidence type="ECO:0000256" key="3">
    <source>
        <dbReference type="ARBA" id="ARBA00022801"/>
    </source>
</evidence>
<dbReference type="Pfam" id="PF00328">
    <property type="entry name" value="His_Phos_2"/>
    <property type="match status" value="1"/>
</dbReference>
<name>A0A8S1V983_PAROT</name>
<dbReference type="AlphaFoldDB" id="A0A8S1V983"/>
<dbReference type="GO" id="GO:0003993">
    <property type="term" value="F:acid phosphatase activity"/>
    <property type="evidence" value="ECO:0007669"/>
    <property type="project" value="UniProtKB-EC"/>
</dbReference>
<keyword evidence="6" id="KW-1133">Transmembrane helix</keyword>
<keyword evidence="6" id="KW-0472">Membrane</keyword>
<dbReference type="InterPro" id="IPR050645">
    <property type="entry name" value="Histidine_acid_phosphatase"/>
</dbReference>
<feature type="chain" id="PRO_5035876054" description="Acid phosphatase" evidence="7">
    <location>
        <begin position="17"/>
        <end position="442"/>
    </location>
</feature>
<dbReference type="InterPro" id="IPR000560">
    <property type="entry name" value="His_Pase_clade-2"/>
</dbReference>
<keyword evidence="3" id="KW-0378">Hydrolase</keyword>
<evidence type="ECO:0008006" key="10">
    <source>
        <dbReference type="Google" id="ProtNLM"/>
    </source>
</evidence>
<keyword evidence="2 7" id="KW-0732">Signal</keyword>
<evidence type="ECO:0000256" key="1">
    <source>
        <dbReference type="ARBA" id="ARBA00000032"/>
    </source>
</evidence>
<dbReference type="Proteomes" id="UP000683925">
    <property type="component" value="Unassembled WGS sequence"/>
</dbReference>
<comment type="catalytic activity">
    <reaction evidence="1">
        <text>a phosphate monoester + H2O = an alcohol + phosphate</text>
        <dbReference type="Rhea" id="RHEA:15017"/>
        <dbReference type="ChEBI" id="CHEBI:15377"/>
        <dbReference type="ChEBI" id="CHEBI:30879"/>
        <dbReference type="ChEBI" id="CHEBI:43474"/>
        <dbReference type="ChEBI" id="CHEBI:67140"/>
        <dbReference type="EC" id="3.1.3.2"/>
    </reaction>
</comment>
<dbReference type="OMA" id="IGGWPSY"/>
<reference evidence="8" key="1">
    <citation type="submission" date="2021-01" db="EMBL/GenBank/DDBJ databases">
        <authorList>
            <consortium name="Genoscope - CEA"/>
            <person name="William W."/>
        </authorList>
    </citation>
    <scope>NUCLEOTIDE SEQUENCE</scope>
</reference>
<evidence type="ECO:0000313" key="9">
    <source>
        <dbReference type="Proteomes" id="UP000683925"/>
    </source>
</evidence>
<keyword evidence="4" id="KW-1015">Disulfide bond</keyword>
<comment type="caution">
    <text evidence="8">The sequence shown here is derived from an EMBL/GenBank/DDBJ whole genome shotgun (WGS) entry which is preliminary data.</text>
</comment>
<dbReference type="PANTHER" id="PTHR11567:SF211">
    <property type="entry name" value="PROSTATIC ACID PHOSPHATASE"/>
    <property type="match status" value="1"/>
</dbReference>
<keyword evidence="9" id="KW-1185">Reference proteome</keyword>
<evidence type="ECO:0000256" key="6">
    <source>
        <dbReference type="SAM" id="Phobius"/>
    </source>
</evidence>
<sequence length="442" mass="50331">MKQILILVFTLYHVLCQDKMLAVQAIWRHGARNPYFCNYECDLNVAKGDSALLTPTGMRQQYVLGKWLRKRYIQVTPLLSSTFNENEIYIESSDVNRTLQSAYCNLQGMYPEGPNVPHFVDENASLLLPPNKGAVTPPGIGNNALPNKIQLIPIHTKQKETDYALAISCPKGSEMVAQNLKTDLYKEVNDYSSKLYKEFNEQLNFTGDQQVNDFITLSDYRDTFICNRYNGDKMPENLKAETLQQIDDIANLAFSLERFQTQEQVNLYSTPYFKQVFDRFDSILNGTSNFKYYGSSSHDSTILAALSALNLTSVQCQADIYLKKNVTHPHCITQYVDFAFNLIFELYNNSITGPYVKVLYNGEYMPLCSIEGNTCLYSNLRAKLMATQVDYKKECGIAQDNEILIEEETPRWAVVFFIVVLLLLIAGVGIVILIKRKIANIK</sequence>
<keyword evidence="6" id="KW-0812">Transmembrane</keyword>
<dbReference type="EMBL" id="CAJJDP010000059">
    <property type="protein sequence ID" value="CAD8172549.1"/>
    <property type="molecule type" value="Genomic_DNA"/>
</dbReference>
<dbReference type="CDD" id="cd07061">
    <property type="entry name" value="HP_HAP_like"/>
    <property type="match status" value="1"/>
</dbReference>
<dbReference type="InterPro" id="IPR033379">
    <property type="entry name" value="Acid_Pase_AS"/>
</dbReference>
<evidence type="ECO:0000256" key="7">
    <source>
        <dbReference type="SAM" id="SignalP"/>
    </source>
</evidence>
<evidence type="ECO:0000313" key="8">
    <source>
        <dbReference type="EMBL" id="CAD8172549.1"/>
    </source>
</evidence>